<keyword evidence="2" id="KW-1185">Reference proteome</keyword>
<comment type="caution">
    <text evidence="1">The sequence shown here is derived from an EMBL/GenBank/DDBJ whole genome shotgun (WGS) entry which is preliminary data.</text>
</comment>
<reference evidence="1 2" key="1">
    <citation type="submission" date="2024-06" db="EMBL/GenBank/DDBJ databases">
        <title>Genomic Encyclopedia of Type Strains, Phase IV (KMG-IV): sequencing the most valuable type-strain genomes for metagenomic binning, comparative biology and taxonomic classification.</title>
        <authorList>
            <person name="Goeker M."/>
        </authorList>
    </citation>
    <scope>NUCLEOTIDE SEQUENCE [LARGE SCALE GENOMIC DNA]</scope>
    <source>
        <strain evidence="1 2">DSM 28102</strain>
    </source>
</reference>
<organism evidence="1 2">
    <name type="scientific">Martelella mangrovi</name>
    <dbReference type="NCBI Taxonomy" id="1397477"/>
    <lineage>
        <taxon>Bacteria</taxon>
        <taxon>Pseudomonadati</taxon>
        <taxon>Pseudomonadota</taxon>
        <taxon>Alphaproteobacteria</taxon>
        <taxon>Hyphomicrobiales</taxon>
        <taxon>Aurantimonadaceae</taxon>
        <taxon>Martelella</taxon>
    </lineage>
</organism>
<protein>
    <recommendedName>
        <fullName evidence="3">ASCH domain-containing protein</fullName>
    </recommendedName>
</protein>
<evidence type="ECO:0000313" key="1">
    <source>
        <dbReference type="EMBL" id="MET3602198.1"/>
    </source>
</evidence>
<dbReference type="EMBL" id="JBEPLY010000025">
    <property type="protein sequence ID" value="MET3602198.1"/>
    <property type="molecule type" value="Genomic_DNA"/>
</dbReference>
<evidence type="ECO:0008006" key="3">
    <source>
        <dbReference type="Google" id="ProtNLM"/>
    </source>
</evidence>
<dbReference type="InterPro" id="IPR015947">
    <property type="entry name" value="PUA-like_sf"/>
</dbReference>
<dbReference type="RefSeq" id="WP_354435943.1">
    <property type="nucleotide sequence ID" value="NZ_JBEPLY010000025.1"/>
</dbReference>
<dbReference type="CDD" id="cd06554">
    <property type="entry name" value="ASCH_ASC-1_like"/>
    <property type="match status" value="1"/>
</dbReference>
<accession>A0ABV2IGY9</accession>
<name>A0ABV2IGY9_9HYPH</name>
<evidence type="ECO:0000313" key="2">
    <source>
        <dbReference type="Proteomes" id="UP001549164"/>
    </source>
</evidence>
<dbReference type="Proteomes" id="UP001549164">
    <property type="component" value="Unassembled WGS sequence"/>
</dbReference>
<sequence>MDNLPKLALSIRQPWAHCIMHLGKDIENRNWHTNLRGRICLHAAKGMTRAEYDEAMEMIRHVHVHRPFAEPPIVPGYDTITRGGIIGTVEIADCVETSESPWFFGRFGFVLRNPQPTPFIPVKGALKFFDWRQQLETAVQ</sequence>
<dbReference type="SUPFAM" id="SSF88697">
    <property type="entry name" value="PUA domain-like"/>
    <property type="match status" value="1"/>
</dbReference>
<proteinExistence type="predicted"/>
<gene>
    <name evidence="1" type="ORF">ABID12_004167</name>
</gene>
<dbReference type="Gene3D" id="2.30.130.30">
    <property type="entry name" value="Hypothetical protein"/>
    <property type="match status" value="1"/>
</dbReference>